<dbReference type="CDD" id="cd00090">
    <property type="entry name" value="HTH_ARSR"/>
    <property type="match status" value="1"/>
</dbReference>
<sequence length="105" mass="11702">MAFSKKDEFTKEEVWLADITKALSHPARIRILKILTELNSCMVGSLVDQLPLAQATVSQHLKELKRVGLISGEIDGPKICYCVNNKVLQKAKNQLDKLFTTIGCC</sequence>
<reference evidence="5" key="1">
    <citation type="journal article" date="2015" name="Proc. Natl. Acad. Sci. U.S.A.">
        <title>Networks of energetic and metabolic interactions define dynamics in microbial communities.</title>
        <authorList>
            <person name="Embree M."/>
            <person name="Liu J.K."/>
            <person name="Al-Bassam M.M."/>
            <person name="Zengler K."/>
        </authorList>
    </citation>
    <scope>NUCLEOTIDE SEQUENCE</scope>
</reference>
<dbReference type="SUPFAM" id="SSF46785">
    <property type="entry name" value="Winged helix' DNA-binding domain"/>
    <property type="match status" value="1"/>
</dbReference>
<organism evidence="5">
    <name type="scientific">hydrocarbon metagenome</name>
    <dbReference type="NCBI Taxonomy" id="938273"/>
    <lineage>
        <taxon>unclassified sequences</taxon>
        <taxon>metagenomes</taxon>
        <taxon>ecological metagenomes</taxon>
    </lineage>
</organism>
<comment type="caution">
    <text evidence="5">The sequence shown here is derived from an EMBL/GenBank/DDBJ whole genome shotgun (WGS) entry which is preliminary data.</text>
</comment>
<dbReference type="InterPro" id="IPR001845">
    <property type="entry name" value="HTH_ArsR_DNA-bd_dom"/>
</dbReference>
<dbReference type="GO" id="GO:0003700">
    <property type="term" value="F:DNA-binding transcription factor activity"/>
    <property type="evidence" value="ECO:0007669"/>
    <property type="project" value="InterPro"/>
</dbReference>
<protein>
    <submittedName>
        <fullName evidence="5">Arsenical resistance operon repressor</fullName>
    </submittedName>
</protein>
<dbReference type="PANTHER" id="PTHR33154:SF15">
    <property type="entry name" value="REGULATORY PROTEIN ARSR"/>
    <property type="match status" value="1"/>
</dbReference>
<dbReference type="SMART" id="SM00418">
    <property type="entry name" value="HTH_ARSR"/>
    <property type="match status" value="1"/>
</dbReference>
<dbReference type="InterPro" id="IPR051081">
    <property type="entry name" value="HTH_MetalResp_TranReg"/>
</dbReference>
<evidence type="ECO:0000256" key="1">
    <source>
        <dbReference type="ARBA" id="ARBA00023015"/>
    </source>
</evidence>
<dbReference type="PROSITE" id="PS50987">
    <property type="entry name" value="HTH_ARSR_2"/>
    <property type="match status" value="1"/>
</dbReference>
<accession>A0A0W8FV88</accession>
<name>A0A0W8FV88_9ZZZZ</name>
<dbReference type="InterPro" id="IPR036390">
    <property type="entry name" value="WH_DNA-bd_sf"/>
</dbReference>
<evidence type="ECO:0000256" key="3">
    <source>
        <dbReference type="ARBA" id="ARBA00023163"/>
    </source>
</evidence>
<evidence type="ECO:0000259" key="4">
    <source>
        <dbReference type="PROSITE" id="PS50987"/>
    </source>
</evidence>
<dbReference type="PRINTS" id="PR00778">
    <property type="entry name" value="HTHARSR"/>
</dbReference>
<feature type="domain" description="HTH arsR-type" evidence="4">
    <location>
        <begin position="8"/>
        <end position="102"/>
    </location>
</feature>
<dbReference type="EMBL" id="LNQE01000819">
    <property type="protein sequence ID" value="KUG24774.1"/>
    <property type="molecule type" value="Genomic_DNA"/>
</dbReference>
<proteinExistence type="predicted"/>
<keyword evidence="1" id="KW-0805">Transcription regulation</keyword>
<dbReference type="InterPro" id="IPR011991">
    <property type="entry name" value="ArsR-like_HTH"/>
</dbReference>
<keyword evidence="3" id="KW-0804">Transcription</keyword>
<dbReference type="Gene3D" id="1.10.10.10">
    <property type="entry name" value="Winged helix-like DNA-binding domain superfamily/Winged helix DNA-binding domain"/>
    <property type="match status" value="1"/>
</dbReference>
<evidence type="ECO:0000313" key="5">
    <source>
        <dbReference type="EMBL" id="KUG24774.1"/>
    </source>
</evidence>
<evidence type="ECO:0000256" key="2">
    <source>
        <dbReference type="ARBA" id="ARBA00023125"/>
    </source>
</evidence>
<dbReference type="PANTHER" id="PTHR33154">
    <property type="entry name" value="TRANSCRIPTIONAL REGULATOR, ARSR FAMILY"/>
    <property type="match status" value="1"/>
</dbReference>
<dbReference type="InterPro" id="IPR036388">
    <property type="entry name" value="WH-like_DNA-bd_sf"/>
</dbReference>
<keyword evidence="2" id="KW-0238">DNA-binding</keyword>
<dbReference type="AlphaFoldDB" id="A0A0W8FV88"/>
<gene>
    <name evidence="5" type="ORF">ASZ90_005410</name>
</gene>
<dbReference type="Pfam" id="PF01022">
    <property type="entry name" value="HTH_5"/>
    <property type="match status" value="1"/>
</dbReference>
<dbReference type="GO" id="GO:0003677">
    <property type="term" value="F:DNA binding"/>
    <property type="evidence" value="ECO:0007669"/>
    <property type="project" value="UniProtKB-KW"/>
</dbReference>
<dbReference type="NCBIfam" id="NF033788">
    <property type="entry name" value="HTH_metalloreg"/>
    <property type="match status" value="1"/>
</dbReference>